<dbReference type="EMBL" id="JAAQHG020000003">
    <property type="protein sequence ID" value="KAL1590256.1"/>
    <property type="molecule type" value="Genomic_DNA"/>
</dbReference>
<feature type="compositionally biased region" description="Polar residues" evidence="1">
    <location>
        <begin position="95"/>
        <end position="109"/>
    </location>
</feature>
<comment type="caution">
    <text evidence="3">The sequence shown here is derived from an EMBL/GenBank/DDBJ whole genome shotgun (WGS) entry which is preliminary data.</text>
</comment>
<dbReference type="Gene3D" id="1.20.120.1020">
    <property type="entry name" value="Prion-inhibition and propagation, HeLo domain"/>
    <property type="match status" value="1"/>
</dbReference>
<evidence type="ECO:0000259" key="2">
    <source>
        <dbReference type="Pfam" id="PF14479"/>
    </source>
</evidence>
<sequence>MEAAGLAIGGIALSSLFEQCLSLIDRIDSGRNCSKSYQDLALQMTFLGARLDCCRVTWQQKEISGTEKQGLDAKACLTRIKERLEEAQATGERYQITSNDDGTADTSDAANIGKKRSDKALAQVTDKFRRILTETREGVPLLDAYRWALRDEAKLQKLVKTVTRMVQGLEALFPAFAAQLDEIAKKQAEMLRPQRLEEPEEVVKEVAAVISEVDERLSQHIYKNMEAFDEAEMTVGNYVSEEAAKSGWKDSQGGRHSYDNVVARGKSRVFAGNIVGGRSPFERR</sequence>
<organism evidence="3 4">
    <name type="scientific">Cladosporium halotolerans</name>
    <dbReference type="NCBI Taxonomy" id="1052096"/>
    <lineage>
        <taxon>Eukaryota</taxon>
        <taxon>Fungi</taxon>
        <taxon>Dikarya</taxon>
        <taxon>Ascomycota</taxon>
        <taxon>Pezizomycotina</taxon>
        <taxon>Dothideomycetes</taxon>
        <taxon>Dothideomycetidae</taxon>
        <taxon>Cladosporiales</taxon>
        <taxon>Cladosporiaceae</taxon>
        <taxon>Cladosporium</taxon>
    </lineage>
</organism>
<protein>
    <recommendedName>
        <fullName evidence="2">Prion-inhibition and propagation HeLo domain-containing protein</fullName>
    </recommendedName>
</protein>
<dbReference type="InterPro" id="IPR038305">
    <property type="entry name" value="HeLo_sf"/>
</dbReference>
<dbReference type="RefSeq" id="XP_069233361.1">
    <property type="nucleotide sequence ID" value="XM_069370025.1"/>
</dbReference>
<accession>A0AB34L4I3</accession>
<dbReference type="GeneID" id="96002863"/>
<evidence type="ECO:0000313" key="3">
    <source>
        <dbReference type="EMBL" id="KAL1590256.1"/>
    </source>
</evidence>
<evidence type="ECO:0000256" key="1">
    <source>
        <dbReference type="SAM" id="MobiDB-lite"/>
    </source>
</evidence>
<reference evidence="3 4" key="1">
    <citation type="journal article" date="2020" name="Microbiol. Resour. Announc.">
        <title>Draft Genome Sequence of a Cladosporium Species Isolated from the Mesophotic Ascidian Didemnum maculosum.</title>
        <authorList>
            <person name="Gioti A."/>
            <person name="Siaperas R."/>
            <person name="Nikolaivits E."/>
            <person name="Le Goff G."/>
            <person name="Ouazzani J."/>
            <person name="Kotoulas G."/>
            <person name="Topakas E."/>
        </authorList>
    </citation>
    <scope>NUCLEOTIDE SEQUENCE [LARGE SCALE GENOMIC DNA]</scope>
    <source>
        <strain evidence="3 4">TM138-S3</strain>
    </source>
</reference>
<feature type="region of interest" description="Disordered" evidence="1">
    <location>
        <begin position="90"/>
        <end position="111"/>
    </location>
</feature>
<name>A0AB34L4I3_9PEZI</name>
<dbReference type="AlphaFoldDB" id="A0AB34L4I3"/>
<proteinExistence type="predicted"/>
<feature type="domain" description="Prion-inhibition and propagation HeLo" evidence="2">
    <location>
        <begin position="5"/>
        <end position="190"/>
    </location>
</feature>
<dbReference type="Pfam" id="PF14479">
    <property type="entry name" value="HeLo"/>
    <property type="match status" value="1"/>
</dbReference>
<gene>
    <name evidence="3" type="ORF">WHR41_01419</name>
</gene>
<dbReference type="Proteomes" id="UP000803884">
    <property type="component" value="Unassembled WGS sequence"/>
</dbReference>
<dbReference type="InterPro" id="IPR029498">
    <property type="entry name" value="HeLo_dom"/>
</dbReference>
<evidence type="ECO:0000313" key="4">
    <source>
        <dbReference type="Proteomes" id="UP000803884"/>
    </source>
</evidence>
<keyword evidence="4" id="KW-1185">Reference proteome</keyword>